<comment type="caution">
    <text evidence="11">The sequence shown here is derived from an EMBL/GenBank/DDBJ whole genome shotgun (WGS) entry which is preliminary data.</text>
</comment>
<comment type="subunit">
    <text evidence="10">F-type ATPases have 2 components, CF(1) - the catalytic core - and CF(0) - the membrane proton channel. CF(1) has five subunits: alpha(3), beta(3), gamma(1), delta(1), epsilon(1). CF(0) has three main subunits: a, b and c.</text>
</comment>
<proteinExistence type="inferred from homology"/>
<keyword evidence="9 10" id="KW-0066">ATP synthesis</keyword>
<dbReference type="InterPro" id="IPR035968">
    <property type="entry name" value="ATP_synth_F1_ATPase_gsu"/>
</dbReference>
<reference evidence="11 12" key="1">
    <citation type="submission" date="2019-08" db="EMBL/GenBank/DDBJ databases">
        <title>Deep-cultivation of Planctomycetes and their phenomic and genomic characterization uncovers novel biology.</title>
        <authorList>
            <person name="Wiegand S."/>
            <person name="Jogler M."/>
            <person name="Boedeker C."/>
            <person name="Pinto D."/>
            <person name="Vollmers J."/>
            <person name="Rivas-Marin E."/>
            <person name="Kohn T."/>
            <person name="Peeters S.H."/>
            <person name="Heuer A."/>
            <person name="Rast P."/>
            <person name="Oberbeckmann S."/>
            <person name="Bunk B."/>
            <person name="Jeske O."/>
            <person name="Meyerdierks A."/>
            <person name="Storesund J.E."/>
            <person name="Kallscheuer N."/>
            <person name="Luecker S."/>
            <person name="Lage O.M."/>
            <person name="Pohl T."/>
            <person name="Merkel B.J."/>
            <person name="Hornburger P."/>
            <person name="Mueller R.-W."/>
            <person name="Bruemmer F."/>
            <person name="Labrenz M."/>
            <person name="Spormann A.M."/>
            <person name="Op Den Camp H."/>
            <person name="Overmann J."/>
            <person name="Amann R."/>
            <person name="Jetten M.S.M."/>
            <person name="Mascher T."/>
            <person name="Medema M.H."/>
            <person name="Devos D.P."/>
            <person name="Kaster A.-K."/>
            <person name="Ovreas L."/>
            <person name="Rohde M."/>
            <person name="Galperin M.Y."/>
            <person name="Jogler C."/>
        </authorList>
    </citation>
    <scope>NUCLEOTIDE SEQUENCE [LARGE SCALE GENOMIC DNA]</scope>
    <source>
        <strain evidence="11 12">LF1</strain>
    </source>
</reference>
<comment type="subcellular location">
    <subcellularLocation>
        <location evidence="10">Cell membrane</location>
        <topology evidence="10">Peripheral membrane protein</topology>
    </subcellularLocation>
    <subcellularLocation>
        <location evidence="2">Membrane</location>
        <topology evidence="2">Peripheral membrane protein</topology>
    </subcellularLocation>
</comment>
<evidence type="ECO:0000256" key="7">
    <source>
        <dbReference type="ARBA" id="ARBA00023136"/>
    </source>
</evidence>
<dbReference type="NCBIfam" id="TIGR01146">
    <property type="entry name" value="ATPsyn_F1gamma"/>
    <property type="match status" value="1"/>
</dbReference>
<name>A0A5B1CJT7_9BACT</name>
<dbReference type="PRINTS" id="PR00126">
    <property type="entry name" value="ATPASEGAMMA"/>
</dbReference>
<dbReference type="HAMAP" id="MF_00815">
    <property type="entry name" value="ATP_synth_gamma_bact"/>
    <property type="match status" value="1"/>
</dbReference>
<dbReference type="Proteomes" id="UP000322699">
    <property type="component" value="Unassembled WGS sequence"/>
</dbReference>
<dbReference type="GO" id="GO:0005886">
    <property type="term" value="C:plasma membrane"/>
    <property type="evidence" value="ECO:0007669"/>
    <property type="project" value="UniProtKB-SubCell"/>
</dbReference>
<comment type="function">
    <text evidence="1 10">Produces ATP from ADP in the presence of a proton gradient across the membrane. The gamma chain is believed to be important in regulating ATPase activity and the flow of protons through the CF(0) complex.</text>
</comment>
<dbReference type="EMBL" id="VRLW01000001">
    <property type="protein sequence ID" value="KAA1259574.1"/>
    <property type="molecule type" value="Genomic_DNA"/>
</dbReference>
<evidence type="ECO:0000256" key="1">
    <source>
        <dbReference type="ARBA" id="ARBA00003456"/>
    </source>
</evidence>
<dbReference type="Pfam" id="PF00231">
    <property type="entry name" value="ATP-synt"/>
    <property type="match status" value="1"/>
</dbReference>
<evidence type="ECO:0000256" key="8">
    <source>
        <dbReference type="ARBA" id="ARBA00023196"/>
    </source>
</evidence>
<dbReference type="CDD" id="cd12151">
    <property type="entry name" value="F1-ATPase_gamma"/>
    <property type="match status" value="1"/>
</dbReference>
<evidence type="ECO:0000256" key="3">
    <source>
        <dbReference type="ARBA" id="ARBA00007681"/>
    </source>
</evidence>
<dbReference type="GO" id="GO:0045259">
    <property type="term" value="C:proton-transporting ATP synthase complex"/>
    <property type="evidence" value="ECO:0007669"/>
    <property type="project" value="UniProtKB-KW"/>
</dbReference>
<dbReference type="PANTHER" id="PTHR11693:SF22">
    <property type="entry name" value="ATP SYNTHASE SUBUNIT GAMMA, MITOCHONDRIAL"/>
    <property type="match status" value="1"/>
</dbReference>
<evidence type="ECO:0000256" key="6">
    <source>
        <dbReference type="ARBA" id="ARBA00023065"/>
    </source>
</evidence>
<keyword evidence="4 10" id="KW-0813">Transport</keyword>
<dbReference type="Gene3D" id="1.10.287.80">
    <property type="entry name" value="ATP synthase, gamma subunit, helix hairpin domain"/>
    <property type="match status" value="1"/>
</dbReference>
<evidence type="ECO:0000256" key="9">
    <source>
        <dbReference type="ARBA" id="ARBA00023310"/>
    </source>
</evidence>
<keyword evidence="7 10" id="KW-0472">Membrane</keyword>
<dbReference type="AlphaFoldDB" id="A0A5B1CJT7"/>
<dbReference type="SUPFAM" id="SSF52943">
    <property type="entry name" value="ATP synthase (F1-ATPase), gamma subunit"/>
    <property type="match status" value="1"/>
</dbReference>
<keyword evidence="10" id="KW-1003">Cell membrane</keyword>
<dbReference type="PANTHER" id="PTHR11693">
    <property type="entry name" value="ATP SYNTHASE GAMMA CHAIN"/>
    <property type="match status" value="1"/>
</dbReference>
<keyword evidence="6 10" id="KW-0406">Ion transport</keyword>
<dbReference type="OrthoDB" id="9812769at2"/>
<dbReference type="GO" id="GO:0046933">
    <property type="term" value="F:proton-transporting ATP synthase activity, rotational mechanism"/>
    <property type="evidence" value="ECO:0007669"/>
    <property type="project" value="UniProtKB-UniRule"/>
</dbReference>
<keyword evidence="8 10" id="KW-0139">CF(1)</keyword>
<gene>
    <name evidence="10 11" type="primary">atpG</name>
    <name evidence="11" type="ORF">LF1_21080</name>
</gene>
<protein>
    <recommendedName>
        <fullName evidence="10">ATP synthase gamma chain</fullName>
    </recommendedName>
    <alternativeName>
        <fullName evidence="10">ATP synthase F1 sector gamma subunit</fullName>
    </alternativeName>
    <alternativeName>
        <fullName evidence="10">F-ATPase gamma subunit</fullName>
    </alternativeName>
</protein>
<dbReference type="RefSeq" id="WP_068266641.1">
    <property type="nucleotide sequence ID" value="NZ_LWSK01000126.1"/>
</dbReference>
<evidence type="ECO:0000313" key="11">
    <source>
        <dbReference type="EMBL" id="KAA1259574.1"/>
    </source>
</evidence>
<keyword evidence="12" id="KW-1185">Reference proteome</keyword>
<evidence type="ECO:0000256" key="5">
    <source>
        <dbReference type="ARBA" id="ARBA00022781"/>
    </source>
</evidence>
<dbReference type="GO" id="GO:0042777">
    <property type="term" value="P:proton motive force-driven plasma membrane ATP synthesis"/>
    <property type="evidence" value="ECO:0007669"/>
    <property type="project" value="UniProtKB-UniRule"/>
</dbReference>
<evidence type="ECO:0000313" key="12">
    <source>
        <dbReference type="Proteomes" id="UP000322699"/>
    </source>
</evidence>
<evidence type="ECO:0000256" key="2">
    <source>
        <dbReference type="ARBA" id="ARBA00004170"/>
    </source>
</evidence>
<dbReference type="Gene3D" id="3.40.1380.10">
    <property type="match status" value="1"/>
</dbReference>
<dbReference type="GO" id="GO:0005524">
    <property type="term" value="F:ATP binding"/>
    <property type="evidence" value="ECO:0007669"/>
    <property type="project" value="UniProtKB-UniRule"/>
</dbReference>
<sequence>MANARALDKRRKSVRNIRKITRTMELIATARYKKAMDRAAAVTAYTDKLSHIVKSLAASGTEVQHPLLQPREETKNASLLVLSSNRGLCGGYNASVLRSTMSHLKTMREEVPGVSIDVSGKRGINGLKFRGVDVEDQYLHFEDQPAYAEVEKIASMYLEKFITGKIDRLDVIYTKFISTSKQVATIETLLPLGSLGDDLDDEATTAGVSTGPSAEYEFLPSAESILEEVVPTSFKAKLFKCFLDAAVSEQVARMIAMKGATESAGDMIKQLSMTYNRARQSQITGEIMEIIGGVEALEG</sequence>
<evidence type="ECO:0000256" key="10">
    <source>
        <dbReference type="HAMAP-Rule" id="MF_00815"/>
    </source>
</evidence>
<accession>A0A5B1CJT7</accession>
<comment type="similarity">
    <text evidence="3 10">Belongs to the ATPase gamma chain family.</text>
</comment>
<dbReference type="InterPro" id="IPR000131">
    <property type="entry name" value="ATP_synth_F1_gsu"/>
</dbReference>
<keyword evidence="5 10" id="KW-0375">Hydrogen ion transport</keyword>
<organism evidence="11 12">
    <name type="scientific">Rubripirellula obstinata</name>
    <dbReference type="NCBI Taxonomy" id="406547"/>
    <lineage>
        <taxon>Bacteria</taxon>
        <taxon>Pseudomonadati</taxon>
        <taxon>Planctomycetota</taxon>
        <taxon>Planctomycetia</taxon>
        <taxon>Pirellulales</taxon>
        <taxon>Pirellulaceae</taxon>
        <taxon>Rubripirellula</taxon>
    </lineage>
</organism>
<evidence type="ECO:0000256" key="4">
    <source>
        <dbReference type="ARBA" id="ARBA00022448"/>
    </source>
</evidence>